<dbReference type="KEGG" id="tcl:Tchl_3020"/>
<dbReference type="AlphaFoldDB" id="A0A1H5Z5G3"/>
<proteinExistence type="predicted"/>
<gene>
    <name evidence="1" type="ORF">Tchl_3020</name>
</gene>
<keyword evidence="2" id="KW-1185">Reference proteome</keyword>
<reference evidence="1 2" key="1">
    <citation type="submission" date="2016-12" db="EMBL/GenBank/DDBJ databases">
        <title>Complete genome sequence of Thauera chlorobenzoica, a Betaproteobacterium degrading haloaromatics anaerobically to CO2 and halides.</title>
        <authorList>
            <person name="Goris T."/>
            <person name="Mergelsberg M."/>
            <person name="Boll M."/>
        </authorList>
    </citation>
    <scope>NUCLEOTIDE SEQUENCE [LARGE SCALE GENOMIC DNA]</scope>
    <source>
        <strain evidence="1 2">3CB1</strain>
    </source>
</reference>
<organism evidence="1 2">
    <name type="scientific">Thauera chlorobenzoica</name>
    <dbReference type="NCBI Taxonomy" id="96773"/>
    <lineage>
        <taxon>Bacteria</taxon>
        <taxon>Pseudomonadati</taxon>
        <taxon>Pseudomonadota</taxon>
        <taxon>Betaproteobacteria</taxon>
        <taxon>Rhodocyclales</taxon>
        <taxon>Zoogloeaceae</taxon>
        <taxon>Thauera</taxon>
    </lineage>
</organism>
<dbReference type="Proteomes" id="UP000185739">
    <property type="component" value="Chromosome"/>
</dbReference>
<accession>A0A1H5Z5G3</accession>
<name>A0A1H5Z5G3_9RHOO</name>
<dbReference type="EMBL" id="CP018839">
    <property type="protein sequence ID" value="APR05835.1"/>
    <property type="molecule type" value="Genomic_DNA"/>
</dbReference>
<dbReference type="RefSeq" id="WP_075149137.1">
    <property type="nucleotide sequence ID" value="NZ_CP018839.1"/>
</dbReference>
<dbReference type="STRING" id="96773.Tchl_3020"/>
<sequence length="89" mass="10585">MTTTEIRISRLVDEFRDTIAREGTHCPGGNRVLEKDAKRLIGYSDHFKHLRHEGKGPKFLKISERKVYYYLDDLARWMVERDEQFGELD</sequence>
<evidence type="ECO:0000313" key="2">
    <source>
        <dbReference type="Proteomes" id="UP000185739"/>
    </source>
</evidence>
<protein>
    <submittedName>
        <fullName evidence="1">Uncharacterized protein</fullName>
    </submittedName>
</protein>
<evidence type="ECO:0000313" key="1">
    <source>
        <dbReference type="EMBL" id="APR05835.1"/>
    </source>
</evidence>
<dbReference type="OrthoDB" id="7068969at2"/>